<comment type="similarity">
    <text evidence="9">Belongs to the helicase family.</text>
</comment>
<comment type="catalytic activity">
    <reaction evidence="9">
        <text>ATP + H2O = ADP + phosphate + H(+)</text>
        <dbReference type="Rhea" id="RHEA:13065"/>
        <dbReference type="ChEBI" id="CHEBI:15377"/>
        <dbReference type="ChEBI" id="CHEBI:15378"/>
        <dbReference type="ChEBI" id="CHEBI:30616"/>
        <dbReference type="ChEBI" id="CHEBI:43474"/>
        <dbReference type="ChEBI" id="CHEBI:456216"/>
        <dbReference type="EC" id="5.6.2.3"/>
    </reaction>
</comment>
<dbReference type="InterPro" id="IPR027417">
    <property type="entry name" value="P-loop_NTPase"/>
</dbReference>
<evidence type="ECO:0000256" key="8">
    <source>
        <dbReference type="ARBA" id="ARBA00023235"/>
    </source>
</evidence>
<dbReference type="InterPro" id="IPR051055">
    <property type="entry name" value="PIF1_helicase"/>
</dbReference>
<name>A0AAD5VEI6_9APHY</name>
<feature type="domain" description="DNA helicase Pif1-like DEAD-box helicase" evidence="11">
    <location>
        <begin position="11"/>
        <end position="94"/>
    </location>
</feature>
<comment type="caution">
    <text evidence="13">The sequence shown here is derived from an EMBL/GenBank/DDBJ whole genome shotgun (WGS) entry which is preliminary data.</text>
</comment>
<dbReference type="CDD" id="cd18809">
    <property type="entry name" value="SF1_C_RecD"/>
    <property type="match status" value="1"/>
</dbReference>
<dbReference type="GO" id="GO:0000723">
    <property type="term" value="P:telomere maintenance"/>
    <property type="evidence" value="ECO:0007669"/>
    <property type="project" value="InterPro"/>
</dbReference>
<keyword evidence="14" id="KW-1185">Reference proteome</keyword>
<dbReference type="GO" id="GO:0006310">
    <property type="term" value="P:DNA recombination"/>
    <property type="evidence" value="ECO:0007669"/>
    <property type="project" value="UniProtKB-KW"/>
</dbReference>
<protein>
    <recommendedName>
        <fullName evidence="9">ATP-dependent DNA helicase</fullName>
        <ecNumber evidence="9">5.6.2.3</ecNumber>
    </recommendedName>
</protein>
<keyword evidence="7 9" id="KW-0234">DNA repair</keyword>
<keyword evidence="5 9" id="KW-0067">ATP-binding</keyword>
<feature type="domain" description="DNA helicase Pif1-like 2B" evidence="12">
    <location>
        <begin position="344"/>
        <end position="378"/>
    </location>
</feature>
<evidence type="ECO:0000256" key="10">
    <source>
        <dbReference type="SAM" id="MobiDB-lite"/>
    </source>
</evidence>
<keyword evidence="6" id="KW-0238">DNA-binding</keyword>
<feature type="compositionally biased region" description="Polar residues" evidence="10">
    <location>
        <begin position="146"/>
        <end position="156"/>
    </location>
</feature>
<dbReference type="SUPFAM" id="SSF52540">
    <property type="entry name" value="P-loop containing nucleoside triphosphate hydrolases"/>
    <property type="match status" value="2"/>
</dbReference>
<feature type="domain" description="DNA helicase Pif1-like DEAD-box helicase" evidence="11">
    <location>
        <begin position="193"/>
        <end position="267"/>
    </location>
</feature>
<sequence length="529" mass="59573">MPNSQEPDVELSNEQLDVLEMVQDGESVFFTGSAGTGKSVLLRKIIRICRRRYAQQGYGDVSLAVTASTGLAAVNIGGGTLHSWAGIGLGKEPLGVLMQNFVGFAEWKRRKEEAWENLDKREMYLKAGIVFDPEDRGEVIKPAPDVQSTESPMVSSEESDEAQDLKEGETIHVQDSTEVQKGETIRIQGHPGSNKPFGGIQLVLSGDFLQLPPVNVGAQRVLFAFQASTWSQCIDRPVFLTKVFRQKDEEFAAMLNNIRLGRLDPETTQRMQALSRPVRYHGELEPCDLFPTREEAKRCNDNRLREIQVEQLSFFAKDIIGYNLREKRWYTLYEVSQSLDSLPVPDKIDLKVGAQVMLVKNIVPGVLVNGSMGKVIGFISGPEAHEQGIGLTINEPKEDEYHRQAYIRKVLQSLGKGQWPLVRFDNWCTKLCVPRYFDVSDHEGKVRATRHQIPIILAWALSIHKSQGQTLQRVRVNLERVFANGQAYVALSRATSMDTLQVTNFHPSKVMASQYVLDWMRQQQLKSTT</sequence>
<dbReference type="GO" id="GO:0005524">
    <property type="term" value="F:ATP binding"/>
    <property type="evidence" value="ECO:0007669"/>
    <property type="project" value="UniProtKB-KW"/>
</dbReference>
<dbReference type="InterPro" id="IPR010285">
    <property type="entry name" value="DNA_helicase_pif1-like_DEAD"/>
</dbReference>
<dbReference type="GO" id="GO:0016787">
    <property type="term" value="F:hydrolase activity"/>
    <property type="evidence" value="ECO:0007669"/>
    <property type="project" value="UniProtKB-KW"/>
</dbReference>
<dbReference type="PANTHER" id="PTHR47642">
    <property type="entry name" value="ATP-DEPENDENT DNA HELICASE"/>
    <property type="match status" value="1"/>
</dbReference>
<comment type="cofactor">
    <cofactor evidence="9">
        <name>Mg(2+)</name>
        <dbReference type="ChEBI" id="CHEBI:18420"/>
    </cofactor>
</comment>
<keyword evidence="4 9" id="KW-0347">Helicase</keyword>
<keyword evidence="9" id="KW-0233">DNA recombination</keyword>
<evidence type="ECO:0000256" key="6">
    <source>
        <dbReference type="ARBA" id="ARBA00023125"/>
    </source>
</evidence>
<evidence type="ECO:0000256" key="2">
    <source>
        <dbReference type="ARBA" id="ARBA00022763"/>
    </source>
</evidence>
<reference evidence="13" key="1">
    <citation type="submission" date="2022-07" db="EMBL/GenBank/DDBJ databases">
        <title>Genome Sequence of Physisporinus lineatus.</title>
        <authorList>
            <person name="Buettner E."/>
        </authorList>
    </citation>
    <scope>NUCLEOTIDE SEQUENCE</scope>
    <source>
        <strain evidence="13">VT162</strain>
    </source>
</reference>
<proteinExistence type="inferred from homology"/>
<evidence type="ECO:0000259" key="12">
    <source>
        <dbReference type="Pfam" id="PF21530"/>
    </source>
</evidence>
<dbReference type="Pfam" id="PF05970">
    <property type="entry name" value="PIF1"/>
    <property type="match status" value="2"/>
</dbReference>
<dbReference type="Proteomes" id="UP001212997">
    <property type="component" value="Unassembled WGS sequence"/>
</dbReference>
<evidence type="ECO:0000256" key="3">
    <source>
        <dbReference type="ARBA" id="ARBA00022801"/>
    </source>
</evidence>
<keyword evidence="1 9" id="KW-0547">Nucleotide-binding</keyword>
<evidence type="ECO:0000256" key="5">
    <source>
        <dbReference type="ARBA" id="ARBA00022840"/>
    </source>
</evidence>
<evidence type="ECO:0000259" key="11">
    <source>
        <dbReference type="Pfam" id="PF05970"/>
    </source>
</evidence>
<keyword evidence="2 9" id="KW-0227">DNA damage</keyword>
<accession>A0AAD5VEI6</accession>
<dbReference type="AlphaFoldDB" id="A0AAD5VEI6"/>
<keyword evidence="8" id="KW-0413">Isomerase</keyword>
<dbReference type="Gene3D" id="3.40.50.300">
    <property type="entry name" value="P-loop containing nucleotide triphosphate hydrolases"/>
    <property type="match status" value="1"/>
</dbReference>
<evidence type="ECO:0000313" key="14">
    <source>
        <dbReference type="Proteomes" id="UP001212997"/>
    </source>
</evidence>
<keyword evidence="3 9" id="KW-0378">Hydrolase</keyword>
<gene>
    <name evidence="13" type="ORF">NLI96_g1608</name>
</gene>
<dbReference type="EC" id="5.6.2.3" evidence="9"/>
<evidence type="ECO:0000313" key="13">
    <source>
        <dbReference type="EMBL" id="KAJ3490175.1"/>
    </source>
</evidence>
<dbReference type="Pfam" id="PF21530">
    <property type="entry name" value="Pif1_2B_dom"/>
    <property type="match status" value="1"/>
</dbReference>
<evidence type="ECO:0000256" key="4">
    <source>
        <dbReference type="ARBA" id="ARBA00022806"/>
    </source>
</evidence>
<dbReference type="GO" id="GO:0043139">
    <property type="term" value="F:5'-3' DNA helicase activity"/>
    <property type="evidence" value="ECO:0007669"/>
    <property type="project" value="UniProtKB-EC"/>
</dbReference>
<dbReference type="PANTHER" id="PTHR47642:SF5">
    <property type="entry name" value="ATP-DEPENDENT DNA HELICASE"/>
    <property type="match status" value="1"/>
</dbReference>
<organism evidence="13 14">
    <name type="scientific">Meripilus lineatus</name>
    <dbReference type="NCBI Taxonomy" id="2056292"/>
    <lineage>
        <taxon>Eukaryota</taxon>
        <taxon>Fungi</taxon>
        <taxon>Dikarya</taxon>
        <taxon>Basidiomycota</taxon>
        <taxon>Agaricomycotina</taxon>
        <taxon>Agaricomycetes</taxon>
        <taxon>Polyporales</taxon>
        <taxon>Meripilaceae</taxon>
        <taxon>Meripilus</taxon>
    </lineage>
</organism>
<dbReference type="InterPro" id="IPR049163">
    <property type="entry name" value="Pif1-like_2B_dom"/>
</dbReference>
<dbReference type="EMBL" id="JANAWD010000032">
    <property type="protein sequence ID" value="KAJ3490175.1"/>
    <property type="molecule type" value="Genomic_DNA"/>
</dbReference>
<dbReference type="GO" id="GO:0006281">
    <property type="term" value="P:DNA repair"/>
    <property type="evidence" value="ECO:0007669"/>
    <property type="project" value="UniProtKB-KW"/>
</dbReference>
<feature type="region of interest" description="Disordered" evidence="10">
    <location>
        <begin position="143"/>
        <end position="165"/>
    </location>
</feature>
<evidence type="ECO:0000256" key="7">
    <source>
        <dbReference type="ARBA" id="ARBA00023204"/>
    </source>
</evidence>
<evidence type="ECO:0000256" key="9">
    <source>
        <dbReference type="RuleBase" id="RU363044"/>
    </source>
</evidence>
<evidence type="ECO:0000256" key="1">
    <source>
        <dbReference type="ARBA" id="ARBA00022741"/>
    </source>
</evidence>